<dbReference type="InterPro" id="IPR004839">
    <property type="entry name" value="Aminotransferase_I/II_large"/>
</dbReference>
<keyword evidence="8 17" id="KW-0808">Transferase</keyword>
<dbReference type="InterPro" id="IPR005957">
    <property type="entry name" value="Tyrosine_aminoTrfase"/>
</dbReference>
<gene>
    <name evidence="17" type="ORF">BCR44DRAFT_125771</name>
</gene>
<keyword evidence="18" id="KW-1185">Reference proteome</keyword>
<name>A0A1Y2HKM9_9FUNG</name>
<evidence type="ECO:0000256" key="5">
    <source>
        <dbReference type="ARBA" id="ARBA00012749"/>
    </source>
</evidence>
<dbReference type="PROSITE" id="PS00105">
    <property type="entry name" value="AA_TRANSFER_CLASS_1"/>
    <property type="match status" value="1"/>
</dbReference>
<feature type="modified residue" description="N6-(pyridoxal phosphate)lysine" evidence="15">
    <location>
        <position position="236"/>
    </location>
</feature>
<dbReference type="Proteomes" id="UP000193411">
    <property type="component" value="Unassembled WGS sequence"/>
</dbReference>
<comment type="subunit">
    <text evidence="4">Homodimer.</text>
</comment>
<evidence type="ECO:0000259" key="16">
    <source>
        <dbReference type="Pfam" id="PF00155"/>
    </source>
</evidence>
<evidence type="ECO:0000256" key="14">
    <source>
        <dbReference type="PIRNR" id="PIRNR000517"/>
    </source>
</evidence>
<dbReference type="GO" id="GO:0006559">
    <property type="term" value="P:L-phenylalanine catabolic process"/>
    <property type="evidence" value="ECO:0007669"/>
    <property type="project" value="UniProtKB-UniPathway"/>
</dbReference>
<dbReference type="InterPro" id="IPR015422">
    <property type="entry name" value="PyrdxlP-dep_Trfase_small"/>
</dbReference>
<dbReference type="EMBL" id="MCFL01000028">
    <property type="protein sequence ID" value="ORZ34401.1"/>
    <property type="molecule type" value="Genomic_DNA"/>
</dbReference>
<dbReference type="PANTHER" id="PTHR45744">
    <property type="entry name" value="TYROSINE AMINOTRANSFERASE"/>
    <property type="match status" value="1"/>
</dbReference>
<dbReference type="PANTHER" id="PTHR45744:SF2">
    <property type="entry name" value="TYROSINE AMINOTRANSFERASE"/>
    <property type="match status" value="1"/>
</dbReference>
<dbReference type="PRINTS" id="PR00753">
    <property type="entry name" value="ACCSYNTHASE"/>
</dbReference>
<evidence type="ECO:0000256" key="8">
    <source>
        <dbReference type="ARBA" id="ARBA00022679"/>
    </source>
</evidence>
<comment type="similarity">
    <text evidence="3 14">Belongs to the class-I pyridoxal-phosphate-dependent aminotransferase family.</text>
</comment>
<dbReference type="STRING" id="765915.A0A1Y2HKM9"/>
<dbReference type="OrthoDB" id="7042322at2759"/>
<comment type="pathway">
    <text evidence="2">Amino-acid degradation; L-phenylalanine degradation; acetoacetate and fumarate from L-phenylalanine: step 2/6.</text>
</comment>
<dbReference type="GO" id="GO:0006572">
    <property type="term" value="P:L-tyrosine catabolic process"/>
    <property type="evidence" value="ECO:0007669"/>
    <property type="project" value="UniProtKB-KW"/>
</dbReference>
<dbReference type="PIRSF" id="PIRSF000517">
    <property type="entry name" value="Tyr_transaminase"/>
    <property type="match status" value="1"/>
</dbReference>
<accession>A0A1Y2HKM9</accession>
<reference evidence="17 18" key="1">
    <citation type="submission" date="2016-07" db="EMBL/GenBank/DDBJ databases">
        <title>Pervasive Adenine N6-methylation of Active Genes in Fungi.</title>
        <authorList>
            <consortium name="DOE Joint Genome Institute"/>
            <person name="Mondo S.J."/>
            <person name="Dannebaum R.O."/>
            <person name="Kuo R.C."/>
            <person name="Labutti K."/>
            <person name="Haridas S."/>
            <person name="Kuo A."/>
            <person name="Salamov A."/>
            <person name="Ahrendt S.R."/>
            <person name="Lipzen A."/>
            <person name="Sullivan W."/>
            <person name="Andreopoulos W.B."/>
            <person name="Clum A."/>
            <person name="Lindquist E."/>
            <person name="Daum C."/>
            <person name="Ramamoorthy G.K."/>
            <person name="Gryganskyi A."/>
            <person name="Culley D."/>
            <person name="Magnuson J.K."/>
            <person name="James T.Y."/>
            <person name="O'Malley M.A."/>
            <person name="Stajich J.E."/>
            <person name="Spatafora J.W."/>
            <person name="Visel A."/>
            <person name="Grigoriev I.V."/>
        </authorList>
    </citation>
    <scope>NUCLEOTIDE SEQUENCE [LARGE SCALE GENOMIC DNA]</scope>
    <source>
        <strain evidence="17 18">PL171</strain>
    </source>
</reference>
<evidence type="ECO:0000313" key="18">
    <source>
        <dbReference type="Proteomes" id="UP000193411"/>
    </source>
</evidence>
<keyword evidence="7 17" id="KW-0032">Aminotransferase</keyword>
<dbReference type="CDD" id="cd00609">
    <property type="entry name" value="AAT_like"/>
    <property type="match status" value="1"/>
</dbReference>
<evidence type="ECO:0000256" key="10">
    <source>
        <dbReference type="ARBA" id="ARBA00022898"/>
    </source>
</evidence>
<dbReference type="Gene3D" id="3.90.1150.10">
    <property type="entry name" value="Aspartate Aminotransferase, domain 1"/>
    <property type="match status" value="1"/>
</dbReference>
<evidence type="ECO:0000256" key="15">
    <source>
        <dbReference type="PIRSR" id="PIRSR000517-1"/>
    </source>
</evidence>
<dbReference type="Pfam" id="PF00155">
    <property type="entry name" value="Aminotran_1_2"/>
    <property type="match status" value="1"/>
</dbReference>
<evidence type="ECO:0000256" key="2">
    <source>
        <dbReference type="ARBA" id="ARBA00005203"/>
    </source>
</evidence>
<comment type="cofactor">
    <cofactor evidence="1 14 15">
        <name>pyridoxal 5'-phosphate</name>
        <dbReference type="ChEBI" id="CHEBI:597326"/>
    </cofactor>
</comment>
<dbReference type="SUPFAM" id="SSF53383">
    <property type="entry name" value="PLP-dependent transferases"/>
    <property type="match status" value="1"/>
</dbReference>
<dbReference type="EC" id="2.6.1.5" evidence="5"/>
<dbReference type="GO" id="GO:0004838">
    <property type="term" value="F:L-tyrosine-2-oxoglutarate transaminase activity"/>
    <property type="evidence" value="ECO:0007669"/>
    <property type="project" value="InterPro"/>
</dbReference>
<evidence type="ECO:0000256" key="12">
    <source>
        <dbReference type="ARBA" id="ARBA00031696"/>
    </source>
</evidence>
<keyword evidence="10 14" id="KW-0663">Pyridoxal phosphate</keyword>
<feature type="domain" description="Aminotransferase class I/classII large" evidence="16">
    <location>
        <begin position="28"/>
        <end position="391"/>
    </location>
</feature>
<protein>
    <recommendedName>
        <fullName evidence="6">Tyrosine aminotransferase</fullName>
        <ecNumber evidence="5">2.6.1.5</ecNumber>
    </recommendedName>
    <alternativeName>
        <fullName evidence="12">L-tyrosine:2-oxoglutarate aminotransferase</fullName>
    </alternativeName>
</protein>
<comment type="caution">
    <text evidence="17">The sequence shown here is derived from an EMBL/GenBank/DDBJ whole genome shotgun (WGS) entry which is preliminary data.</text>
</comment>
<dbReference type="InterPro" id="IPR015424">
    <property type="entry name" value="PyrdxlP-dep_Trfase"/>
</dbReference>
<evidence type="ECO:0000256" key="3">
    <source>
        <dbReference type="ARBA" id="ARBA00007441"/>
    </source>
</evidence>
<dbReference type="InterPro" id="IPR005958">
    <property type="entry name" value="TyrNic_aminoTrfase"/>
</dbReference>
<evidence type="ECO:0000313" key="17">
    <source>
        <dbReference type="EMBL" id="ORZ34401.1"/>
    </source>
</evidence>
<evidence type="ECO:0000256" key="9">
    <source>
        <dbReference type="ARBA" id="ARBA00022878"/>
    </source>
</evidence>
<proteinExistence type="inferred from homology"/>
<sequence>MTITSERTSNPIRAIVDNMKIAPNPAKPVISLALGDPTVFGNFNVHKSVTDTLTKHLISGKANGYPPAHGMEAARAAIAKKYTVEAAPLTANDVIIASGCSGAIDLCITAMANPGQTILLPRPGFPLYQTLADSKGIKIKYYNLDPKRNWEIDLVHLESLIDSTTAFILINNPSNPCGSNFSRPHLESVLALAEKHYLPILADEIYADMVFEGQTFTPLASIPSPVPVVSVGGLAKRWLVPGWRVGWILVHDRPQNPVLGAIRTSLLKLSQLIIGANSVIQAALPEILHDTPQEFYDHTNAQLEKHAKVVQEELGKVSGLQIVVPQGAMYVMVGVDVTQFKDIPNDIVFTEFLMAEESVMALPGQCFGYPNFFRIVTCPVEDKLREACRRIAELCARHHV</sequence>
<evidence type="ECO:0000256" key="6">
    <source>
        <dbReference type="ARBA" id="ARBA00015959"/>
    </source>
</evidence>
<evidence type="ECO:0000256" key="11">
    <source>
        <dbReference type="ARBA" id="ARBA00023232"/>
    </source>
</evidence>
<comment type="catalytic activity">
    <reaction evidence="13">
        <text>L-tyrosine + 2-oxoglutarate = 3-(4-hydroxyphenyl)pyruvate + L-glutamate</text>
        <dbReference type="Rhea" id="RHEA:15093"/>
        <dbReference type="ChEBI" id="CHEBI:16810"/>
        <dbReference type="ChEBI" id="CHEBI:29985"/>
        <dbReference type="ChEBI" id="CHEBI:36242"/>
        <dbReference type="ChEBI" id="CHEBI:58315"/>
        <dbReference type="EC" id="2.6.1.5"/>
    </reaction>
</comment>
<keyword evidence="11" id="KW-0585">Phenylalanine catabolism</keyword>
<dbReference type="NCBIfam" id="TIGR01264">
    <property type="entry name" value="tyr_amTase_E"/>
    <property type="match status" value="1"/>
</dbReference>
<evidence type="ECO:0000256" key="4">
    <source>
        <dbReference type="ARBA" id="ARBA00011738"/>
    </source>
</evidence>
<organism evidence="17 18">
    <name type="scientific">Catenaria anguillulae PL171</name>
    <dbReference type="NCBI Taxonomy" id="765915"/>
    <lineage>
        <taxon>Eukaryota</taxon>
        <taxon>Fungi</taxon>
        <taxon>Fungi incertae sedis</taxon>
        <taxon>Blastocladiomycota</taxon>
        <taxon>Blastocladiomycetes</taxon>
        <taxon>Blastocladiales</taxon>
        <taxon>Catenariaceae</taxon>
        <taxon>Catenaria</taxon>
    </lineage>
</organism>
<keyword evidence="9" id="KW-0828">Tyrosine catabolism</keyword>
<evidence type="ECO:0000256" key="13">
    <source>
        <dbReference type="ARBA" id="ARBA00047798"/>
    </source>
</evidence>
<dbReference type="Gene3D" id="3.40.640.10">
    <property type="entry name" value="Type I PLP-dependent aspartate aminotransferase-like (Major domain)"/>
    <property type="match status" value="1"/>
</dbReference>
<dbReference type="NCBIfam" id="TIGR01265">
    <property type="entry name" value="tyr_nico_aTase"/>
    <property type="match status" value="1"/>
</dbReference>
<evidence type="ECO:0000256" key="1">
    <source>
        <dbReference type="ARBA" id="ARBA00001933"/>
    </source>
</evidence>
<dbReference type="GO" id="GO:0030170">
    <property type="term" value="F:pyridoxal phosphate binding"/>
    <property type="evidence" value="ECO:0007669"/>
    <property type="project" value="InterPro"/>
</dbReference>
<evidence type="ECO:0000256" key="7">
    <source>
        <dbReference type="ARBA" id="ARBA00022576"/>
    </source>
</evidence>
<dbReference type="InterPro" id="IPR004838">
    <property type="entry name" value="NHTrfase_class1_PyrdxlP-BS"/>
</dbReference>
<dbReference type="InterPro" id="IPR015421">
    <property type="entry name" value="PyrdxlP-dep_Trfase_major"/>
</dbReference>
<dbReference type="UniPathway" id="UPA00139">
    <property type="reaction ID" value="UER00338"/>
</dbReference>
<dbReference type="AlphaFoldDB" id="A0A1Y2HKM9"/>